<dbReference type="Gene3D" id="3.40.50.980">
    <property type="match status" value="1"/>
</dbReference>
<gene>
    <name evidence="1" type="ORF">FRZ44_00160</name>
</gene>
<dbReference type="SUPFAM" id="SSF56801">
    <property type="entry name" value="Acetyl-CoA synthetase-like"/>
    <property type="match status" value="1"/>
</dbReference>
<organism evidence="1 2">
    <name type="scientific">Hypericibacter terrae</name>
    <dbReference type="NCBI Taxonomy" id="2602015"/>
    <lineage>
        <taxon>Bacteria</taxon>
        <taxon>Pseudomonadati</taxon>
        <taxon>Pseudomonadota</taxon>
        <taxon>Alphaproteobacteria</taxon>
        <taxon>Rhodospirillales</taxon>
        <taxon>Dongiaceae</taxon>
        <taxon>Hypericibacter</taxon>
    </lineage>
</organism>
<evidence type="ECO:0000313" key="2">
    <source>
        <dbReference type="Proteomes" id="UP000326202"/>
    </source>
</evidence>
<sequence length="71" mass="7583">MTDSYPSPFAMPGAALRHHAARLPDAEALCFPLTDARLSFAGWLDQAESLARGLLALEGWLGGTGPQIFAR</sequence>
<evidence type="ECO:0000313" key="1">
    <source>
        <dbReference type="EMBL" id="QEX14741.1"/>
    </source>
</evidence>
<proteinExistence type="predicted"/>
<dbReference type="KEGG" id="htq:FRZ44_00160"/>
<dbReference type="RefSeq" id="WP_151175262.1">
    <property type="nucleotide sequence ID" value="NZ_CP042906.1"/>
</dbReference>
<accession>A0A5J6MCN3</accession>
<name>A0A5J6MCN3_9PROT</name>
<reference evidence="1 2" key="1">
    <citation type="submission" date="2019-08" db="EMBL/GenBank/DDBJ databases">
        <title>Hyperibacter terrae gen. nov., sp. nov. and Hyperibacter viscosus sp. nov., two new members in the family Rhodospirillaceae isolated from the rhizosphere of Hypericum perforatum.</title>
        <authorList>
            <person name="Noviana Z."/>
        </authorList>
    </citation>
    <scope>NUCLEOTIDE SEQUENCE [LARGE SCALE GENOMIC DNA]</scope>
    <source>
        <strain evidence="1 2">R5913</strain>
    </source>
</reference>
<dbReference type="AlphaFoldDB" id="A0A5J6MCN3"/>
<protein>
    <submittedName>
        <fullName evidence="1">Uncharacterized protein</fullName>
    </submittedName>
</protein>
<dbReference type="EMBL" id="CP042906">
    <property type="protein sequence ID" value="QEX14741.1"/>
    <property type="molecule type" value="Genomic_DNA"/>
</dbReference>
<dbReference type="Proteomes" id="UP000326202">
    <property type="component" value="Chromosome"/>
</dbReference>
<keyword evidence="2" id="KW-1185">Reference proteome</keyword>